<feature type="compositionally biased region" description="Basic and acidic residues" evidence="1">
    <location>
        <begin position="149"/>
        <end position="160"/>
    </location>
</feature>
<feature type="non-terminal residue" evidence="2">
    <location>
        <position position="1"/>
    </location>
</feature>
<feature type="compositionally biased region" description="Basic and acidic residues" evidence="1">
    <location>
        <begin position="27"/>
        <end position="36"/>
    </location>
</feature>
<feature type="region of interest" description="Disordered" evidence="1">
    <location>
        <begin position="149"/>
        <end position="200"/>
    </location>
</feature>
<feature type="compositionally biased region" description="Polar residues" evidence="1">
    <location>
        <begin position="54"/>
        <end position="70"/>
    </location>
</feature>
<feature type="compositionally biased region" description="Basic residues" evidence="1">
    <location>
        <begin position="95"/>
        <end position="105"/>
    </location>
</feature>
<organism evidence="2 3">
    <name type="scientific">Oryza meyeriana var. granulata</name>
    <dbReference type="NCBI Taxonomy" id="110450"/>
    <lineage>
        <taxon>Eukaryota</taxon>
        <taxon>Viridiplantae</taxon>
        <taxon>Streptophyta</taxon>
        <taxon>Embryophyta</taxon>
        <taxon>Tracheophyta</taxon>
        <taxon>Spermatophyta</taxon>
        <taxon>Magnoliopsida</taxon>
        <taxon>Liliopsida</taxon>
        <taxon>Poales</taxon>
        <taxon>Poaceae</taxon>
        <taxon>BOP clade</taxon>
        <taxon>Oryzoideae</taxon>
        <taxon>Oryzeae</taxon>
        <taxon>Oryzinae</taxon>
        <taxon>Oryza</taxon>
        <taxon>Oryza meyeriana</taxon>
    </lineage>
</organism>
<keyword evidence="3" id="KW-1185">Reference proteome</keyword>
<dbReference type="Proteomes" id="UP000479710">
    <property type="component" value="Unassembled WGS sequence"/>
</dbReference>
<evidence type="ECO:0000313" key="3">
    <source>
        <dbReference type="Proteomes" id="UP000479710"/>
    </source>
</evidence>
<feature type="compositionally biased region" description="Basic and acidic residues" evidence="1">
    <location>
        <begin position="170"/>
        <end position="200"/>
    </location>
</feature>
<comment type="caution">
    <text evidence="2">The sequence shown here is derived from an EMBL/GenBank/DDBJ whole genome shotgun (WGS) entry which is preliminary data.</text>
</comment>
<sequence length="213" mass="24148">NYWHNDYKVVPRKKSSHEESGSDYDPADDKSSQIEKSDEEDEILKKGHIPPRSQVKTTDVASDTASQFQVDNALEGVDAPRSPKKRRQMTIGKGLSKKLLKKTNKTGHGSDFTRPLNIGVQSASSQKFARATSSACLQQLQETLILQEESARRNDEEMRATVESQQEEIDGLKKLLQESNEARRKNEEEMESLRKKQAETDEILKRILSTQAF</sequence>
<evidence type="ECO:0000313" key="2">
    <source>
        <dbReference type="EMBL" id="KAF0914032.1"/>
    </source>
</evidence>
<evidence type="ECO:0000256" key="1">
    <source>
        <dbReference type="SAM" id="MobiDB-lite"/>
    </source>
</evidence>
<name>A0A6G1DP98_9ORYZ</name>
<dbReference type="AlphaFoldDB" id="A0A6G1DP98"/>
<gene>
    <name evidence="2" type="ORF">E2562_026410</name>
</gene>
<accession>A0A6G1DP98</accession>
<feature type="region of interest" description="Disordered" evidence="1">
    <location>
        <begin position="1"/>
        <end position="117"/>
    </location>
</feature>
<proteinExistence type="predicted"/>
<reference evidence="2 3" key="1">
    <citation type="submission" date="2019-11" db="EMBL/GenBank/DDBJ databases">
        <title>Whole genome sequence of Oryza granulata.</title>
        <authorList>
            <person name="Li W."/>
        </authorList>
    </citation>
    <scope>NUCLEOTIDE SEQUENCE [LARGE SCALE GENOMIC DNA]</scope>
    <source>
        <strain evidence="3">cv. Menghai</strain>
        <tissue evidence="2">Leaf</tissue>
    </source>
</reference>
<dbReference type="EMBL" id="SPHZ02000006">
    <property type="protein sequence ID" value="KAF0914032.1"/>
    <property type="molecule type" value="Genomic_DNA"/>
</dbReference>
<protein>
    <submittedName>
        <fullName evidence="2">Uncharacterized protein</fullName>
    </submittedName>
</protein>
<dbReference type="OrthoDB" id="10613328at2759"/>